<proteinExistence type="predicted"/>
<dbReference type="GO" id="GO:0016226">
    <property type="term" value="P:iron-sulfur cluster assembly"/>
    <property type="evidence" value="ECO:0007669"/>
    <property type="project" value="InterPro"/>
</dbReference>
<gene>
    <name evidence="2" type="ORF">S01H4_40852</name>
</gene>
<comment type="caution">
    <text evidence="2">The sequence shown here is derived from an EMBL/GenBank/DDBJ whole genome shotgun (WGS) entry which is preliminary data.</text>
</comment>
<name>X1BHX5_9ZZZZ</name>
<dbReference type="InterPro" id="IPR055346">
    <property type="entry name" value="Fe-S_cluster_assembly_SufBD"/>
</dbReference>
<reference evidence="2" key="1">
    <citation type="journal article" date="2014" name="Front. Microbiol.">
        <title>High frequency of phylogenetically diverse reductive dehalogenase-homologous genes in deep subseafloor sedimentary metagenomes.</title>
        <authorList>
            <person name="Kawai M."/>
            <person name="Futagami T."/>
            <person name="Toyoda A."/>
            <person name="Takaki Y."/>
            <person name="Nishi S."/>
            <person name="Hori S."/>
            <person name="Arai W."/>
            <person name="Tsubouchi T."/>
            <person name="Morono Y."/>
            <person name="Uchiyama I."/>
            <person name="Ito T."/>
            <person name="Fujiyama A."/>
            <person name="Inagaki F."/>
            <person name="Takami H."/>
        </authorList>
    </citation>
    <scope>NUCLEOTIDE SEQUENCE</scope>
    <source>
        <strain evidence="2">Expedition CK06-06</strain>
    </source>
</reference>
<evidence type="ECO:0000259" key="1">
    <source>
        <dbReference type="Pfam" id="PF01458"/>
    </source>
</evidence>
<dbReference type="PANTHER" id="PTHR43575:SF1">
    <property type="entry name" value="PROTEIN ABCI7, CHLOROPLASTIC"/>
    <property type="match status" value="1"/>
</dbReference>
<dbReference type="InterPro" id="IPR000825">
    <property type="entry name" value="SUF_FeS_clus_asmbl_SufBD_core"/>
</dbReference>
<dbReference type="SUPFAM" id="SSF101960">
    <property type="entry name" value="Stabilizer of iron transporter SufD"/>
    <property type="match status" value="1"/>
</dbReference>
<dbReference type="PANTHER" id="PTHR43575">
    <property type="entry name" value="PROTEIN ABCI7, CHLOROPLASTIC"/>
    <property type="match status" value="1"/>
</dbReference>
<dbReference type="InterPro" id="IPR037284">
    <property type="entry name" value="SUF_FeS_clus_asmbl_SufBD_sf"/>
</dbReference>
<sequence length="257" mass="29898">MIDYKIDGKSVLIKYSVEESFTNEDPLFLQSLFFDLPFDLNSYDFISINIDIAENIFVYVIDDLHFSHTKNNKIEFKLRESSQLFYRLFVANHRMCDVCQRKEFSYCQTLPEKFEKEINVDLNGEHSGAYVKCHYLGDKTSYFKIKTSQNHKVSNTTSKLLVKSILDDQSQMINESTIFVDKNLENINSEQNNKNLLIGTKSKVRSIPNLKINSKKVNCKHGATFRNLDSEELFYLQSRGIDKSSSERMLIDAFLNT</sequence>
<dbReference type="EMBL" id="BART01022294">
    <property type="protein sequence ID" value="GAG94615.1"/>
    <property type="molecule type" value="Genomic_DNA"/>
</dbReference>
<dbReference type="AlphaFoldDB" id="X1BHX5"/>
<feature type="domain" description="SUF system FeS cluster assembly SufBD core" evidence="1">
    <location>
        <begin position="116"/>
        <end position="254"/>
    </location>
</feature>
<dbReference type="Pfam" id="PF01458">
    <property type="entry name" value="SUFBD_core"/>
    <property type="match status" value="1"/>
</dbReference>
<organism evidence="2">
    <name type="scientific">marine sediment metagenome</name>
    <dbReference type="NCBI Taxonomy" id="412755"/>
    <lineage>
        <taxon>unclassified sequences</taxon>
        <taxon>metagenomes</taxon>
        <taxon>ecological metagenomes</taxon>
    </lineage>
</organism>
<protein>
    <recommendedName>
        <fullName evidence="1">SUF system FeS cluster assembly SufBD core domain-containing protein</fullName>
    </recommendedName>
</protein>
<accession>X1BHX5</accession>
<evidence type="ECO:0000313" key="2">
    <source>
        <dbReference type="EMBL" id="GAG94615.1"/>
    </source>
</evidence>